<gene>
    <name evidence="1" type="ORF">Z955_15840</name>
</gene>
<protein>
    <submittedName>
        <fullName evidence="1">Uncharacterized protein</fullName>
    </submittedName>
</protein>
<evidence type="ECO:0000313" key="1">
    <source>
        <dbReference type="EMBL" id="KGM93191.1"/>
    </source>
</evidence>
<comment type="caution">
    <text evidence="1">The sequence shown here is derived from an EMBL/GenBank/DDBJ whole genome shotgun (WGS) entry which is preliminary data.</text>
</comment>
<accession>A0A0A0HYQ8</accession>
<dbReference type="AlphaFoldDB" id="A0A0A0HYQ8"/>
<reference evidence="1 2" key="1">
    <citation type="submission" date="2014-01" db="EMBL/GenBank/DDBJ databases">
        <title>Plasmidome dynamics in the species complex Clostridium novyi sensu lato converts strains of independent lineages into distinctly different pathogens.</title>
        <authorList>
            <person name="Skarin H."/>
            <person name="Segerman B."/>
        </authorList>
    </citation>
    <scope>NUCLEOTIDE SEQUENCE [LARGE SCALE GENOMIC DNA]</scope>
    <source>
        <strain evidence="1 2">DC5</strain>
    </source>
</reference>
<dbReference type="EMBL" id="JDRY01000172">
    <property type="protein sequence ID" value="KGM93191.1"/>
    <property type="molecule type" value="Genomic_DNA"/>
</dbReference>
<proteinExistence type="predicted"/>
<organism evidence="1 2">
    <name type="scientific">Clostridium botulinum C/D str. DC5</name>
    <dbReference type="NCBI Taxonomy" id="1443128"/>
    <lineage>
        <taxon>Bacteria</taxon>
        <taxon>Bacillati</taxon>
        <taxon>Bacillota</taxon>
        <taxon>Clostridia</taxon>
        <taxon>Eubacteriales</taxon>
        <taxon>Clostridiaceae</taxon>
        <taxon>Clostridium</taxon>
    </lineage>
</organism>
<dbReference type="Proteomes" id="UP000030014">
    <property type="component" value="Unassembled WGS sequence"/>
</dbReference>
<name>A0A0A0HYQ8_CLOBO</name>
<evidence type="ECO:0000313" key="2">
    <source>
        <dbReference type="Proteomes" id="UP000030014"/>
    </source>
</evidence>
<sequence length="59" mass="6700">MICLLSVLTGVLPDDADDTCENTEKGIKKLSPIIKIIEHMISITIKFCNFIIEKRNHKD</sequence>